<dbReference type="EMBL" id="JAACJK010000173">
    <property type="protein sequence ID" value="KAF5319797.1"/>
    <property type="molecule type" value="Genomic_DNA"/>
</dbReference>
<feature type="chain" id="PRO_5034949686" evidence="1">
    <location>
        <begin position="22"/>
        <end position="160"/>
    </location>
</feature>
<evidence type="ECO:0000313" key="3">
    <source>
        <dbReference type="Proteomes" id="UP000541558"/>
    </source>
</evidence>
<dbReference type="Proteomes" id="UP000541558">
    <property type="component" value="Unassembled WGS sequence"/>
</dbReference>
<feature type="signal peptide" evidence="1">
    <location>
        <begin position="1"/>
        <end position="21"/>
    </location>
</feature>
<reference evidence="2 3" key="1">
    <citation type="journal article" date="2020" name="ISME J.">
        <title>Uncovering the hidden diversity of litter-decomposition mechanisms in mushroom-forming fungi.</title>
        <authorList>
            <person name="Floudas D."/>
            <person name="Bentzer J."/>
            <person name="Ahren D."/>
            <person name="Johansson T."/>
            <person name="Persson P."/>
            <person name="Tunlid A."/>
        </authorList>
    </citation>
    <scope>NUCLEOTIDE SEQUENCE [LARGE SCALE GENOMIC DNA]</scope>
    <source>
        <strain evidence="2 3">CBS 175.51</strain>
    </source>
</reference>
<evidence type="ECO:0000256" key="1">
    <source>
        <dbReference type="SAM" id="SignalP"/>
    </source>
</evidence>
<dbReference type="OrthoDB" id="10289978at2759"/>
<organism evidence="2 3">
    <name type="scientific">Ephemerocybe angulata</name>
    <dbReference type="NCBI Taxonomy" id="980116"/>
    <lineage>
        <taxon>Eukaryota</taxon>
        <taxon>Fungi</taxon>
        <taxon>Dikarya</taxon>
        <taxon>Basidiomycota</taxon>
        <taxon>Agaricomycotina</taxon>
        <taxon>Agaricomycetes</taxon>
        <taxon>Agaricomycetidae</taxon>
        <taxon>Agaricales</taxon>
        <taxon>Agaricineae</taxon>
        <taxon>Psathyrellaceae</taxon>
        <taxon>Ephemerocybe</taxon>
    </lineage>
</organism>
<keyword evidence="3" id="KW-1185">Reference proteome</keyword>
<gene>
    <name evidence="2" type="ORF">D9611_012826</name>
</gene>
<name>A0A8H5F171_9AGAR</name>
<accession>A0A8H5F171</accession>
<dbReference type="AlphaFoldDB" id="A0A8H5F171"/>
<protein>
    <submittedName>
        <fullName evidence="2">Uncharacterized protein</fullName>
    </submittedName>
</protein>
<sequence length="160" mass="17832">MKVTIPSILLGMLSLSTCAFAYMDYNELDARDYTNSLLVERNAVEVPFQHSLRSFLGAAADAHQRALDDHDDGLEAREETIRVRIRGSFNGRTIPGLMHGRRFMDVSKDWDADKVQAKLFKNSPANVKCTLHPGSFLKPAIDTLKDAKPNDLIVLKCATV</sequence>
<keyword evidence="1" id="KW-0732">Signal</keyword>
<proteinExistence type="predicted"/>
<evidence type="ECO:0000313" key="2">
    <source>
        <dbReference type="EMBL" id="KAF5319797.1"/>
    </source>
</evidence>
<comment type="caution">
    <text evidence="2">The sequence shown here is derived from an EMBL/GenBank/DDBJ whole genome shotgun (WGS) entry which is preliminary data.</text>
</comment>